<dbReference type="FunFam" id="1.10.10.10:FF:000795">
    <property type="entry name" value="La protein 2"/>
    <property type="match status" value="1"/>
</dbReference>
<keyword evidence="11" id="KW-1185">Reference proteome</keyword>
<dbReference type="EMBL" id="AWUE01020728">
    <property type="protein sequence ID" value="OMO66698.1"/>
    <property type="molecule type" value="Genomic_DNA"/>
</dbReference>
<accession>A0A1R3H8L6</accession>
<comment type="function">
    <text evidence="5">Binds to the 3' poly(U) terminus of nascent RNA polymerase III transcripts, protecting them from exonuclease digestion and facilitating their folding and maturation.</text>
</comment>
<sequence>MASIDKETATKILNQVEFYFSDSNLPRDKFLHNTVTQSKDGMVNLDIICSFSRMRNYLGLGRAKKDDIPKAILKGVAEILRKSDFLKVSDDGEKVGRIKELSNPEEVIQQVDIRTIAASPLGYDIKIEDVESFFGQYGKVNSVRLPHHLADKRFFCGTALVEFSTDGEAEAILKQTLVLAGANLELKSKKEFDSERRKMEDSERSLKKPSDDSYPKDSGYICFEEAEAALKARAAIEFAEGLTVKKFIASLEAVTGKSVKLKGSIGNRIKNTRKVAKAEEKDSTRMKDIIKANALAPKKTSLLSHRKLKLRRLKLSKDLLETDMLIV</sequence>
<dbReference type="SMART" id="SM00360">
    <property type="entry name" value="RRM"/>
    <property type="match status" value="1"/>
</dbReference>
<evidence type="ECO:0000313" key="10">
    <source>
        <dbReference type="EMBL" id="OMO66698.1"/>
    </source>
</evidence>
<feature type="domain" description="HTH La-type RNA-binding" evidence="9">
    <location>
        <begin position="2"/>
        <end position="105"/>
    </location>
</feature>
<dbReference type="GO" id="GO:0005654">
    <property type="term" value="C:nucleoplasm"/>
    <property type="evidence" value="ECO:0007669"/>
    <property type="project" value="UniProtKB-SubCell"/>
</dbReference>
<dbReference type="OrthoDB" id="439993at2759"/>
<dbReference type="InterPro" id="IPR000504">
    <property type="entry name" value="RRM_dom"/>
</dbReference>
<evidence type="ECO:0000256" key="7">
    <source>
        <dbReference type="SAM" id="MobiDB-lite"/>
    </source>
</evidence>
<evidence type="ECO:0000256" key="4">
    <source>
        <dbReference type="ARBA" id="ARBA00023242"/>
    </source>
</evidence>
<dbReference type="SUPFAM" id="SSF46785">
    <property type="entry name" value="Winged helix' DNA-binding domain"/>
    <property type="match status" value="1"/>
</dbReference>
<dbReference type="InterPro" id="IPR002344">
    <property type="entry name" value="Lupus_La"/>
</dbReference>
<keyword evidence="4" id="KW-0539">Nucleus</keyword>
<feature type="domain" description="RRM" evidence="8">
    <location>
        <begin position="114"/>
        <end position="204"/>
    </location>
</feature>
<evidence type="ECO:0000259" key="8">
    <source>
        <dbReference type="PROSITE" id="PS50102"/>
    </source>
</evidence>
<evidence type="ECO:0000256" key="2">
    <source>
        <dbReference type="ARBA" id="ARBA00004642"/>
    </source>
</evidence>
<name>A0A1R3H8L6_9ROSI</name>
<dbReference type="GO" id="GO:0006396">
    <property type="term" value="P:RNA processing"/>
    <property type="evidence" value="ECO:0007669"/>
    <property type="project" value="InterPro"/>
</dbReference>
<feature type="region of interest" description="Disordered" evidence="7">
    <location>
        <begin position="191"/>
        <end position="215"/>
    </location>
</feature>
<dbReference type="PROSITE" id="PS50961">
    <property type="entry name" value="HTH_LA"/>
    <property type="match status" value="1"/>
</dbReference>
<comment type="caution">
    <text evidence="10">The sequence shown here is derived from an EMBL/GenBank/DDBJ whole genome shotgun (WGS) entry which is preliminary data.</text>
</comment>
<evidence type="ECO:0000256" key="3">
    <source>
        <dbReference type="ARBA" id="ARBA00022884"/>
    </source>
</evidence>
<comment type="subcellular location">
    <subcellularLocation>
        <location evidence="1">Nucleus</location>
        <location evidence="1">Nucleolus</location>
    </subcellularLocation>
    <subcellularLocation>
        <location evidence="2">Nucleus</location>
        <location evidence="2">Nucleoplasm</location>
    </subcellularLocation>
</comment>
<evidence type="ECO:0000256" key="6">
    <source>
        <dbReference type="PROSITE-ProRule" id="PRU00332"/>
    </source>
</evidence>
<dbReference type="GO" id="GO:0005730">
    <property type="term" value="C:nucleolus"/>
    <property type="evidence" value="ECO:0007669"/>
    <property type="project" value="UniProtKB-SubCell"/>
</dbReference>
<dbReference type="InterPro" id="IPR012677">
    <property type="entry name" value="Nucleotide-bd_a/b_plait_sf"/>
</dbReference>
<proteinExistence type="predicted"/>
<dbReference type="SUPFAM" id="SSF54928">
    <property type="entry name" value="RNA-binding domain, RBD"/>
    <property type="match status" value="1"/>
</dbReference>
<dbReference type="PANTHER" id="PTHR22792">
    <property type="entry name" value="LUPUS LA PROTEIN-RELATED"/>
    <property type="match status" value="1"/>
</dbReference>
<evidence type="ECO:0000256" key="1">
    <source>
        <dbReference type="ARBA" id="ARBA00004604"/>
    </source>
</evidence>
<dbReference type="Pfam" id="PF00076">
    <property type="entry name" value="RRM_1"/>
    <property type="match status" value="1"/>
</dbReference>
<dbReference type="CDD" id="cd12291">
    <property type="entry name" value="RRM1_La"/>
    <property type="match status" value="1"/>
</dbReference>
<evidence type="ECO:0000256" key="5">
    <source>
        <dbReference type="ARBA" id="ARBA00057261"/>
    </source>
</evidence>
<dbReference type="Gene3D" id="3.30.70.330">
    <property type="match status" value="1"/>
</dbReference>
<evidence type="ECO:0008006" key="12">
    <source>
        <dbReference type="Google" id="ProtNLM"/>
    </source>
</evidence>
<dbReference type="InterPro" id="IPR036390">
    <property type="entry name" value="WH_DNA-bd_sf"/>
</dbReference>
<dbReference type="PANTHER" id="PTHR22792:SF133">
    <property type="entry name" value="LA PROTEIN 2"/>
    <property type="match status" value="1"/>
</dbReference>
<keyword evidence="3 6" id="KW-0694">RNA-binding</keyword>
<protein>
    <recommendedName>
        <fullName evidence="12">Lupus La protein</fullName>
    </recommendedName>
</protein>
<dbReference type="AlphaFoldDB" id="A0A1R3H8L6"/>
<evidence type="ECO:0000313" key="11">
    <source>
        <dbReference type="Proteomes" id="UP000187203"/>
    </source>
</evidence>
<dbReference type="Gene3D" id="1.10.10.10">
    <property type="entry name" value="Winged helix-like DNA-binding domain superfamily/Winged helix DNA-binding domain"/>
    <property type="match status" value="1"/>
</dbReference>
<dbReference type="InterPro" id="IPR036388">
    <property type="entry name" value="WH-like_DNA-bd_sf"/>
</dbReference>
<dbReference type="GO" id="GO:1990904">
    <property type="term" value="C:ribonucleoprotein complex"/>
    <property type="evidence" value="ECO:0007669"/>
    <property type="project" value="InterPro"/>
</dbReference>
<dbReference type="CDD" id="cd08030">
    <property type="entry name" value="LA_like_plant"/>
    <property type="match status" value="1"/>
</dbReference>
<dbReference type="PRINTS" id="PR00302">
    <property type="entry name" value="LUPUSLA"/>
</dbReference>
<dbReference type="InterPro" id="IPR035979">
    <property type="entry name" value="RBD_domain_sf"/>
</dbReference>
<reference evidence="11" key="1">
    <citation type="submission" date="2013-09" db="EMBL/GenBank/DDBJ databases">
        <title>Corchorus olitorius genome sequencing.</title>
        <authorList>
            <person name="Alam M."/>
            <person name="Haque M.S."/>
            <person name="Islam M.S."/>
            <person name="Emdad E.M."/>
            <person name="Islam M.M."/>
            <person name="Ahmed B."/>
            <person name="Halim A."/>
            <person name="Hossen Q.M.M."/>
            <person name="Hossain M.Z."/>
            <person name="Ahmed R."/>
            <person name="Khan M.M."/>
            <person name="Islam R."/>
            <person name="Rashid M.M."/>
            <person name="Khan S.A."/>
            <person name="Rahman M.S."/>
            <person name="Alam M."/>
            <person name="Yahiya A.S."/>
            <person name="Khan M.S."/>
            <person name="Azam M.S."/>
            <person name="Haque T."/>
            <person name="Lashkar M.Z.H."/>
            <person name="Akhand A.I."/>
            <person name="Morshed G."/>
            <person name="Roy S."/>
            <person name="Uddin K.S."/>
            <person name="Rabeya T."/>
            <person name="Hossain A.S."/>
            <person name="Chowdhury A."/>
            <person name="Snigdha A.R."/>
            <person name="Mortoza M.S."/>
            <person name="Matin S.A."/>
            <person name="Hoque S.M.E."/>
            <person name="Islam M.K."/>
            <person name="Roy D.K."/>
            <person name="Haider R."/>
            <person name="Moosa M.M."/>
            <person name="Elias S.M."/>
            <person name="Hasan A.M."/>
            <person name="Jahan S."/>
            <person name="Shafiuddin M."/>
            <person name="Mahmood N."/>
            <person name="Shommy N.S."/>
        </authorList>
    </citation>
    <scope>NUCLEOTIDE SEQUENCE [LARGE SCALE GENOMIC DNA]</scope>
    <source>
        <strain evidence="11">cv. O-4</strain>
    </source>
</reference>
<dbReference type="GO" id="GO:0003729">
    <property type="term" value="F:mRNA binding"/>
    <property type="evidence" value="ECO:0007669"/>
    <property type="project" value="TreeGrafter"/>
</dbReference>
<gene>
    <name evidence="10" type="ORF">COLO4_30423</name>
</gene>
<dbReference type="InterPro" id="IPR045180">
    <property type="entry name" value="La_dom_prot"/>
</dbReference>
<organism evidence="10 11">
    <name type="scientific">Corchorus olitorius</name>
    <dbReference type="NCBI Taxonomy" id="93759"/>
    <lineage>
        <taxon>Eukaryota</taxon>
        <taxon>Viridiplantae</taxon>
        <taxon>Streptophyta</taxon>
        <taxon>Embryophyta</taxon>
        <taxon>Tracheophyta</taxon>
        <taxon>Spermatophyta</taxon>
        <taxon>Magnoliopsida</taxon>
        <taxon>eudicotyledons</taxon>
        <taxon>Gunneridae</taxon>
        <taxon>Pentapetalae</taxon>
        <taxon>rosids</taxon>
        <taxon>malvids</taxon>
        <taxon>Malvales</taxon>
        <taxon>Malvaceae</taxon>
        <taxon>Grewioideae</taxon>
        <taxon>Apeibeae</taxon>
        <taxon>Corchorus</taxon>
    </lineage>
</organism>
<dbReference type="Proteomes" id="UP000187203">
    <property type="component" value="Unassembled WGS sequence"/>
</dbReference>
<dbReference type="InterPro" id="IPR006630">
    <property type="entry name" value="La_HTH"/>
</dbReference>
<dbReference type="PROSITE" id="PS50102">
    <property type="entry name" value="RRM"/>
    <property type="match status" value="1"/>
</dbReference>
<dbReference type="STRING" id="93759.A0A1R3H8L6"/>
<evidence type="ECO:0000259" key="9">
    <source>
        <dbReference type="PROSITE" id="PS50961"/>
    </source>
</evidence>
<dbReference type="SMART" id="SM00715">
    <property type="entry name" value="LA"/>
    <property type="match status" value="1"/>
</dbReference>
<dbReference type="Pfam" id="PF05383">
    <property type="entry name" value="La"/>
    <property type="match status" value="1"/>
</dbReference>